<evidence type="ECO:0000313" key="5">
    <source>
        <dbReference type="EMBL" id="KAK1927707.1"/>
    </source>
</evidence>
<sequence>MDSSAERGREYTSSRSPKGYELDRGTSAVAGGDRPDTLPPDSKELRLGQSVLNLGLASPVQGKKRKGTENEEKVKKTRQSQSCDACRSRKVKCDRLPPGKPGAKEDDVCTHCRQLNLPCTFLYRPKKRGPPNQYLRKLQEDGHSSSPQLPTVPSPRQADFLGADSSIGTPAARRSGDEGGSAGRPLVSSTNPNRQEVSSPYVASSSWYRSGRPVDTGGPGPGTLAEQRAAHATALSEQGVYARALAGREHGLDVEKEWEPHLLSALHATAARRSQEDRTVEAATLDPSAQPPFYYDTPGTHRSVSEARSPMVNLPFTSHTRLAPSFDYTSPLPRSSISPQQPITPRPQNPFDEVLPRQLLHLIIDLYFDYVYGLVPIIHRPTFMRDLHDYKEEQTGEATVDEWKALVMGLVAFTLVQIPRSFVPIKRKEVRGLIEATFAISREWLDRPPAALTVNRYVILYMSVLTHHLLGQRISGAEAMGRIWSLLVYERANFESTYKDLNPVESELRRRVFWLVVSGDRTVAIIQGISTTISESLCGDVALPSILDDEYITEQGILPKTDDQTSILSGFYYISKLFRLTGQVLDKKQHDRRHAPSGLMLQMRINEVNGLYDQVMCLMDGCPPELRLDVPHSPRSATFAEDWEVDAAKELRYFMLDPHANRSAVRDGFLVQQANIYVTQQMTRYVLLQYRDDLLALQQEELAHQTHMEGNIARSSSVSRRLGDMRGMSSDGEKEQVASDLLVILQKIPIQVMAVNSSPLVAKVQFVASTLLDALSAPTGTGGDTNEPSLKVQRAQRYLWDFLRILPEIEALYSLEEETS</sequence>
<dbReference type="InterPro" id="IPR001138">
    <property type="entry name" value="Zn2Cys6_DnaBD"/>
</dbReference>
<evidence type="ECO:0000256" key="1">
    <source>
        <dbReference type="ARBA" id="ARBA00022723"/>
    </source>
</evidence>
<dbReference type="Pfam" id="PF00172">
    <property type="entry name" value="Zn_clus"/>
    <property type="match status" value="1"/>
</dbReference>
<dbReference type="GO" id="GO:0003677">
    <property type="term" value="F:DNA binding"/>
    <property type="evidence" value="ECO:0007669"/>
    <property type="project" value="InterPro"/>
</dbReference>
<keyword evidence="1" id="KW-0479">Metal-binding</keyword>
<dbReference type="SUPFAM" id="SSF57701">
    <property type="entry name" value="Zn2/Cys6 DNA-binding domain"/>
    <property type="match status" value="1"/>
</dbReference>
<name>A0AAD9FWR7_PAPLA</name>
<dbReference type="GO" id="GO:0008270">
    <property type="term" value="F:zinc ion binding"/>
    <property type="evidence" value="ECO:0007669"/>
    <property type="project" value="InterPro"/>
</dbReference>
<feature type="region of interest" description="Disordered" evidence="3">
    <location>
        <begin position="1"/>
        <end position="107"/>
    </location>
</feature>
<dbReference type="SMART" id="SM00066">
    <property type="entry name" value="GAL4"/>
    <property type="match status" value="1"/>
</dbReference>
<dbReference type="Proteomes" id="UP001182556">
    <property type="component" value="Unassembled WGS sequence"/>
</dbReference>
<comment type="caution">
    <text evidence="5">The sequence shown here is derived from an EMBL/GenBank/DDBJ whole genome shotgun (WGS) entry which is preliminary data.</text>
</comment>
<feature type="region of interest" description="Disordered" evidence="3">
    <location>
        <begin position="122"/>
        <end position="224"/>
    </location>
</feature>
<reference evidence="5" key="1">
    <citation type="submission" date="2023-02" db="EMBL/GenBank/DDBJ databases">
        <title>Identification and recombinant expression of a fungal hydrolase from Papiliotrema laurentii that hydrolyzes apple cutin and clears colloidal polyester polyurethane.</title>
        <authorList>
            <consortium name="DOE Joint Genome Institute"/>
            <person name="Roman V.A."/>
            <person name="Bojanowski C."/>
            <person name="Crable B.R."/>
            <person name="Wagner D.N."/>
            <person name="Hung C.S."/>
            <person name="Nadeau L.J."/>
            <person name="Schratz L."/>
            <person name="Haridas S."/>
            <person name="Pangilinan J."/>
            <person name="Lipzen A."/>
            <person name="Na H."/>
            <person name="Yan M."/>
            <person name="Ng V."/>
            <person name="Grigoriev I.V."/>
            <person name="Spatafora J.W."/>
            <person name="Barlow D."/>
            <person name="Biffinger J."/>
            <person name="Kelley-Loughnane N."/>
            <person name="Varaljay V.A."/>
            <person name="Crookes-Goodson W.J."/>
        </authorList>
    </citation>
    <scope>NUCLEOTIDE SEQUENCE</scope>
    <source>
        <strain evidence="5">5307AH</strain>
    </source>
</reference>
<keyword evidence="6" id="KW-1185">Reference proteome</keyword>
<dbReference type="GO" id="GO:0000981">
    <property type="term" value="F:DNA-binding transcription factor activity, RNA polymerase II-specific"/>
    <property type="evidence" value="ECO:0007669"/>
    <property type="project" value="InterPro"/>
</dbReference>
<dbReference type="InterPro" id="IPR007219">
    <property type="entry name" value="XnlR_reg_dom"/>
</dbReference>
<evidence type="ECO:0000256" key="3">
    <source>
        <dbReference type="SAM" id="MobiDB-lite"/>
    </source>
</evidence>
<feature type="compositionally biased region" description="Basic and acidic residues" evidence="3">
    <location>
        <begin position="33"/>
        <end position="46"/>
    </location>
</feature>
<dbReference type="InterPro" id="IPR036864">
    <property type="entry name" value="Zn2-C6_fun-type_DNA-bd_sf"/>
</dbReference>
<dbReference type="InterPro" id="IPR050987">
    <property type="entry name" value="AtrR-like"/>
</dbReference>
<feature type="compositionally biased region" description="Basic and acidic residues" evidence="3">
    <location>
        <begin position="1"/>
        <end position="24"/>
    </location>
</feature>
<dbReference type="Gene3D" id="4.10.240.10">
    <property type="entry name" value="Zn(2)-C6 fungal-type DNA-binding domain"/>
    <property type="match status" value="1"/>
</dbReference>
<dbReference type="CDD" id="cd00067">
    <property type="entry name" value="GAL4"/>
    <property type="match status" value="1"/>
</dbReference>
<feature type="compositionally biased region" description="Polar residues" evidence="3">
    <location>
        <begin position="187"/>
        <end position="208"/>
    </location>
</feature>
<dbReference type="PANTHER" id="PTHR46910">
    <property type="entry name" value="TRANSCRIPTION FACTOR PDR1"/>
    <property type="match status" value="1"/>
</dbReference>
<gene>
    <name evidence="5" type="ORF">DB88DRAFT_478945</name>
</gene>
<keyword evidence="2" id="KW-0539">Nucleus</keyword>
<dbReference type="AlphaFoldDB" id="A0AAD9FWR7"/>
<proteinExistence type="predicted"/>
<dbReference type="GO" id="GO:0006351">
    <property type="term" value="P:DNA-templated transcription"/>
    <property type="evidence" value="ECO:0007669"/>
    <property type="project" value="InterPro"/>
</dbReference>
<dbReference type="Pfam" id="PF04082">
    <property type="entry name" value="Fungal_trans"/>
    <property type="match status" value="1"/>
</dbReference>
<dbReference type="PROSITE" id="PS50048">
    <property type="entry name" value="ZN2_CY6_FUNGAL_2"/>
    <property type="match status" value="1"/>
</dbReference>
<accession>A0AAD9FWR7</accession>
<evidence type="ECO:0000256" key="2">
    <source>
        <dbReference type="ARBA" id="ARBA00023242"/>
    </source>
</evidence>
<organism evidence="5 6">
    <name type="scientific">Papiliotrema laurentii</name>
    <name type="common">Cryptococcus laurentii</name>
    <dbReference type="NCBI Taxonomy" id="5418"/>
    <lineage>
        <taxon>Eukaryota</taxon>
        <taxon>Fungi</taxon>
        <taxon>Dikarya</taxon>
        <taxon>Basidiomycota</taxon>
        <taxon>Agaricomycotina</taxon>
        <taxon>Tremellomycetes</taxon>
        <taxon>Tremellales</taxon>
        <taxon>Rhynchogastremaceae</taxon>
        <taxon>Papiliotrema</taxon>
    </lineage>
</organism>
<evidence type="ECO:0000259" key="4">
    <source>
        <dbReference type="PROSITE" id="PS50048"/>
    </source>
</evidence>
<feature type="domain" description="Zn(2)-C6 fungal-type" evidence="4">
    <location>
        <begin position="82"/>
        <end position="121"/>
    </location>
</feature>
<feature type="compositionally biased region" description="Basic and acidic residues" evidence="3">
    <location>
        <begin position="91"/>
        <end position="107"/>
    </location>
</feature>
<dbReference type="EMBL" id="JAODAN010000001">
    <property type="protein sequence ID" value="KAK1927707.1"/>
    <property type="molecule type" value="Genomic_DNA"/>
</dbReference>
<evidence type="ECO:0000313" key="6">
    <source>
        <dbReference type="Proteomes" id="UP001182556"/>
    </source>
</evidence>
<dbReference type="PANTHER" id="PTHR46910:SF40">
    <property type="entry name" value="ZN(II)2CYS6 TRANSCRIPTION FACTOR (EUROFUNG)"/>
    <property type="match status" value="1"/>
</dbReference>
<dbReference type="CDD" id="cd12148">
    <property type="entry name" value="fungal_TF_MHR"/>
    <property type="match status" value="1"/>
</dbReference>
<protein>
    <recommendedName>
        <fullName evidence="4">Zn(2)-C6 fungal-type domain-containing protein</fullName>
    </recommendedName>
</protein>